<dbReference type="PANTHER" id="PTHR11199">
    <property type="entry name" value="STROMAL ANTIGEN"/>
    <property type="match status" value="1"/>
</dbReference>
<reference evidence="3 4" key="1">
    <citation type="journal article" date="2018" name="Mol. Biol. Evol.">
        <title>Broad Genomic Sampling Reveals a Smut Pathogenic Ancestry of the Fungal Clade Ustilaginomycotina.</title>
        <authorList>
            <person name="Kijpornyongpan T."/>
            <person name="Mondo S.J."/>
            <person name="Barry K."/>
            <person name="Sandor L."/>
            <person name="Lee J."/>
            <person name="Lipzen A."/>
            <person name="Pangilinan J."/>
            <person name="LaButti K."/>
            <person name="Hainaut M."/>
            <person name="Henrissat B."/>
            <person name="Grigoriev I.V."/>
            <person name="Spatafora J.W."/>
            <person name="Aime M.C."/>
        </authorList>
    </citation>
    <scope>NUCLEOTIDE SEQUENCE [LARGE SCALE GENOMIC DNA]</scope>
    <source>
        <strain evidence="3 4">MCA 3882</strain>
    </source>
</reference>
<dbReference type="GO" id="GO:0007062">
    <property type="term" value="P:sister chromatid cohesion"/>
    <property type="evidence" value="ECO:0007669"/>
    <property type="project" value="UniProtKB-ARBA"/>
</dbReference>
<sequence length="1049" mass="118700">DDDQEDDISDTYQPTKKRKTDTGAKATKSKSKPTEKNKTAQPKKKQASTAIGSSRTRKGGSKEDLAINTDNVLFNAILESDLRSTAQEWMALYVQDEPKAMSQFLTFVIRACGSNETIDEVQATDADSADERLEEIQSTFKKQSNPSYPLISKAPAYRKFRRSTSQLMEHIFTAASEADVLDDETLIDTIVAWLGAMTSSKYRAIRHTSTAIVLMMIGQIARLNKEAREKFEQLSKQKDAEGVKKNPARHKAFMDQINSVNKKRKKLDTYHQELDEAVFIHRYRDSDPTIRADCMEELGRWMLMCPEQFLKHNYLNYYWWEMSDENASVRMVVVQGLRAIYLRHPSSNALDLFTEKSLTRMIEIATGDVDLNVRIAMINTLLHVDQSMDLDDDEARETLARHIFDTEAKVRAVVARFFAHIVEERITDASDENRMRFKQMASFLVQLLGEEDDENDVAPGVTKVSRALESILAVPDCQYEWKSLIELLQLDHSAATGRKRGGNSANAAEEEYRLEAREEDVLLECMEGADDEQEEEQHAAMTQQLMTALPKLFGKYKTESERVTKLLALLPHMNLASYLEYQQMAAYETLWDTVIDQFERHTETHVVNSAAEAIASMANTKALNAVNDEKLLLLRQSVISALQEAVPSFEQLLGNGNLQHDEIHRLSACTNRLKLLFRHVDLSQDIDESGEENANGGIWDILLACTQRISLEKEGEGELIENAIVILGVYIIWKTNAIVNMDEGPERAAQAEALLTKRQAFLSSCERVLEVQTYDDNLAAQRQAFRHMLDVYIIYANLAAIDEERKRANAEIALNLPQSLQLSCTASAQDHLANFVTKECERCAPREEEEDEFASLQREEELSFIVSHYVGAIRLGIVDIRKSADILARYGQMGELYDACLRILIEAIREVGIQDQKPRTACAILSDTLTKAQTFNNADEESNFINLAKLLSSCLVVRGPHLTILQSIDSKEVIKMHDDLVYQTLKIEGRWTTLKALAQLVISLKPNEALKIQVSLNKILEQIDQNSASESDQDALRTYEKRLVTLASK</sequence>
<feature type="region of interest" description="Disordered" evidence="1">
    <location>
        <begin position="1"/>
        <end position="63"/>
    </location>
</feature>
<dbReference type="InterPro" id="IPR013721">
    <property type="entry name" value="STAG"/>
</dbReference>
<dbReference type="InterPro" id="IPR016024">
    <property type="entry name" value="ARM-type_fold"/>
</dbReference>
<accession>A0A316VJI5</accession>
<dbReference type="InterPro" id="IPR056396">
    <property type="entry name" value="HEAT_SCC3-SA"/>
</dbReference>
<gene>
    <name evidence="3" type="ORF">FA14DRAFT_114873</name>
</gene>
<keyword evidence="4" id="KW-1185">Reference proteome</keyword>
<dbReference type="EMBL" id="KZ819602">
    <property type="protein sequence ID" value="PWN37847.1"/>
    <property type="molecule type" value="Genomic_DNA"/>
</dbReference>
<dbReference type="InterPro" id="IPR039662">
    <property type="entry name" value="Cohesin_Scc3/SA"/>
</dbReference>
<organism evidence="3 4">
    <name type="scientific">Meira miltonrushii</name>
    <dbReference type="NCBI Taxonomy" id="1280837"/>
    <lineage>
        <taxon>Eukaryota</taxon>
        <taxon>Fungi</taxon>
        <taxon>Dikarya</taxon>
        <taxon>Basidiomycota</taxon>
        <taxon>Ustilaginomycotina</taxon>
        <taxon>Exobasidiomycetes</taxon>
        <taxon>Exobasidiales</taxon>
        <taxon>Brachybasidiaceae</taxon>
        <taxon>Meira</taxon>
    </lineage>
</organism>
<dbReference type="Pfam" id="PF21581">
    <property type="entry name" value="SCD"/>
    <property type="match status" value="1"/>
</dbReference>
<feature type="domain" description="SCD" evidence="2">
    <location>
        <begin position="279"/>
        <end position="364"/>
    </location>
</feature>
<dbReference type="GO" id="GO:0008278">
    <property type="term" value="C:cohesin complex"/>
    <property type="evidence" value="ECO:0007669"/>
    <property type="project" value="TreeGrafter"/>
</dbReference>
<evidence type="ECO:0000256" key="1">
    <source>
        <dbReference type="SAM" id="MobiDB-lite"/>
    </source>
</evidence>
<dbReference type="OrthoDB" id="498590at2759"/>
<dbReference type="PANTHER" id="PTHR11199:SF0">
    <property type="entry name" value="LD34181P-RELATED"/>
    <property type="match status" value="1"/>
</dbReference>
<protein>
    <submittedName>
        <fullName evidence="3">STAG-domain-containing protein</fullName>
    </submittedName>
</protein>
<dbReference type="SUPFAM" id="SSF48371">
    <property type="entry name" value="ARM repeat"/>
    <property type="match status" value="1"/>
</dbReference>
<dbReference type="STRING" id="1280837.A0A316VJI5"/>
<dbReference type="InterPro" id="IPR011989">
    <property type="entry name" value="ARM-like"/>
</dbReference>
<dbReference type="InterPro" id="IPR020839">
    <property type="entry name" value="SCD"/>
</dbReference>
<dbReference type="InParanoid" id="A0A316VJI5"/>
<dbReference type="Pfam" id="PF24571">
    <property type="entry name" value="HEAT_SCC3-SA"/>
    <property type="match status" value="1"/>
</dbReference>
<dbReference type="Proteomes" id="UP000245771">
    <property type="component" value="Unassembled WGS sequence"/>
</dbReference>
<dbReference type="Gene3D" id="1.25.10.10">
    <property type="entry name" value="Leucine-rich Repeat Variant"/>
    <property type="match status" value="1"/>
</dbReference>
<feature type="non-terminal residue" evidence="3">
    <location>
        <position position="1"/>
    </location>
</feature>
<dbReference type="GeneID" id="37017856"/>
<proteinExistence type="predicted"/>
<evidence type="ECO:0000259" key="2">
    <source>
        <dbReference type="PROSITE" id="PS51425"/>
    </source>
</evidence>
<evidence type="ECO:0000313" key="3">
    <source>
        <dbReference type="EMBL" id="PWN37847.1"/>
    </source>
</evidence>
<dbReference type="PROSITE" id="PS51425">
    <property type="entry name" value="SCD"/>
    <property type="match status" value="1"/>
</dbReference>
<evidence type="ECO:0000313" key="4">
    <source>
        <dbReference type="Proteomes" id="UP000245771"/>
    </source>
</evidence>
<dbReference type="Pfam" id="PF08514">
    <property type="entry name" value="STAG"/>
    <property type="match status" value="1"/>
</dbReference>
<feature type="non-terminal residue" evidence="3">
    <location>
        <position position="1049"/>
    </location>
</feature>
<name>A0A316VJI5_9BASI</name>
<dbReference type="GO" id="GO:0003682">
    <property type="term" value="F:chromatin binding"/>
    <property type="evidence" value="ECO:0007669"/>
    <property type="project" value="TreeGrafter"/>
</dbReference>
<dbReference type="GO" id="GO:0005634">
    <property type="term" value="C:nucleus"/>
    <property type="evidence" value="ECO:0007669"/>
    <property type="project" value="TreeGrafter"/>
</dbReference>
<dbReference type="AlphaFoldDB" id="A0A316VJI5"/>
<dbReference type="RefSeq" id="XP_025358149.1">
    <property type="nucleotide sequence ID" value="XM_025496075.1"/>
</dbReference>
<dbReference type="FunCoup" id="A0A316VJI5">
    <property type="interactions" value="248"/>
</dbReference>
<dbReference type="GO" id="GO:0000785">
    <property type="term" value="C:chromatin"/>
    <property type="evidence" value="ECO:0007669"/>
    <property type="project" value="TreeGrafter"/>
</dbReference>